<evidence type="ECO:0000256" key="5">
    <source>
        <dbReference type="ARBA" id="ARBA00023157"/>
    </source>
</evidence>
<evidence type="ECO:0000256" key="2">
    <source>
        <dbReference type="ARBA" id="ARBA00006297"/>
    </source>
</evidence>
<evidence type="ECO:0000256" key="4">
    <source>
        <dbReference type="ARBA" id="ARBA00022729"/>
    </source>
</evidence>
<keyword evidence="3" id="KW-0964">Secreted</keyword>
<dbReference type="KEGG" id="pgut:117679704"/>
<comment type="subcellular location">
    <subcellularLocation>
        <location evidence="1">Secreted</location>
    </subcellularLocation>
</comment>
<dbReference type="InterPro" id="IPR005469">
    <property type="entry name" value="Avidin"/>
</dbReference>
<feature type="chain" id="PRO_5028258986" evidence="9">
    <location>
        <begin position="23"/>
        <end position="155"/>
    </location>
</feature>
<evidence type="ECO:0000313" key="10">
    <source>
        <dbReference type="Proteomes" id="UP001652622"/>
    </source>
</evidence>
<feature type="disulfide bond" evidence="8">
    <location>
        <begin position="35"/>
        <end position="114"/>
    </location>
</feature>
<dbReference type="GO" id="GO:0005576">
    <property type="term" value="C:extracellular region"/>
    <property type="evidence" value="ECO:0007669"/>
    <property type="project" value="UniProtKB-SubCell"/>
</dbReference>
<organism evidence="10 11">
    <name type="scientific">Pantherophis guttatus</name>
    <name type="common">Corn snake</name>
    <name type="synonym">Elaphe guttata</name>
    <dbReference type="NCBI Taxonomy" id="94885"/>
    <lineage>
        <taxon>Eukaryota</taxon>
        <taxon>Metazoa</taxon>
        <taxon>Chordata</taxon>
        <taxon>Craniata</taxon>
        <taxon>Vertebrata</taxon>
        <taxon>Euteleostomi</taxon>
        <taxon>Lepidosauria</taxon>
        <taxon>Squamata</taxon>
        <taxon>Bifurcata</taxon>
        <taxon>Unidentata</taxon>
        <taxon>Episquamata</taxon>
        <taxon>Toxicofera</taxon>
        <taxon>Serpentes</taxon>
        <taxon>Colubroidea</taxon>
        <taxon>Colubridae</taxon>
        <taxon>Colubrinae</taxon>
        <taxon>Pantherophis</taxon>
    </lineage>
</organism>
<evidence type="ECO:0000256" key="8">
    <source>
        <dbReference type="PIRSR" id="PIRSR605468-51"/>
    </source>
</evidence>
<dbReference type="Pfam" id="PF01382">
    <property type="entry name" value="Avidin"/>
    <property type="match status" value="1"/>
</dbReference>
<evidence type="ECO:0000256" key="6">
    <source>
        <dbReference type="ARBA" id="ARBA00023180"/>
    </source>
</evidence>
<dbReference type="AlphaFoldDB" id="A0A6P9E363"/>
<reference evidence="11" key="1">
    <citation type="submission" date="2025-08" db="UniProtKB">
        <authorList>
            <consortium name="RefSeq"/>
        </authorList>
    </citation>
    <scope>IDENTIFICATION</scope>
    <source>
        <tissue evidence="11">Blood</tissue>
    </source>
</reference>
<comment type="similarity">
    <text evidence="2">Belongs to the avidin/streptavidin family.</text>
</comment>
<keyword evidence="5 8" id="KW-1015">Disulfide bond</keyword>
<evidence type="ECO:0000256" key="1">
    <source>
        <dbReference type="ARBA" id="ARBA00004613"/>
    </source>
</evidence>
<dbReference type="OMA" id="WKFSEST"/>
<dbReference type="RefSeq" id="XP_034297750.1">
    <property type="nucleotide sequence ID" value="XM_034441859.2"/>
</dbReference>
<evidence type="ECO:0000256" key="9">
    <source>
        <dbReference type="SAM" id="SignalP"/>
    </source>
</evidence>
<dbReference type="PANTHER" id="PTHR34399">
    <property type="entry name" value="AVIDIN-RELATED"/>
    <property type="match status" value="1"/>
</dbReference>
<dbReference type="Gene3D" id="2.40.128.30">
    <property type="entry name" value="Avidin-like"/>
    <property type="match status" value="1"/>
</dbReference>
<feature type="signal peptide" evidence="9">
    <location>
        <begin position="1"/>
        <end position="22"/>
    </location>
</feature>
<dbReference type="InterPro" id="IPR051764">
    <property type="entry name" value="Avidin/Streptavidin-rel"/>
</dbReference>
<accession>A0A6P9E363</accession>
<keyword evidence="7" id="KW-0092">Biotin</keyword>
<evidence type="ECO:0000256" key="7">
    <source>
        <dbReference type="ARBA" id="ARBA00023267"/>
    </source>
</evidence>
<dbReference type="PROSITE" id="PS51326">
    <property type="entry name" value="AVIDIN_2"/>
    <property type="match status" value="1"/>
</dbReference>
<keyword evidence="4 9" id="KW-0732">Signal</keyword>
<dbReference type="InterPro" id="IPR036896">
    <property type="entry name" value="Avidin-like_sf"/>
</dbReference>
<keyword evidence="6" id="KW-0325">Glycoprotein</keyword>
<gene>
    <name evidence="11" type="primary">LOC117679704</name>
</gene>
<dbReference type="InParanoid" id="A0A6P9E363"/>
<keyword evidence="10" id="KW-1185">Reference proteome</keyword>
<dbReference type="InterPro" id="IPR005468">
    <property type="entry name" value="Avidin/str"/>
</dbReference>
<name>A0A6P9E363_PANGU</name>
<dbReference type="PRINTS" id="PR00709">
    <property type="entry name" value="AVIDIN"/>
</dbReference>
<dbReference type="Proteomes" id="UP001652622">
    <property type="component" value="Unplaced"/>
</dbReference>
<dbReference type="GeneID" id="117679704"/>
<dbReference type="PANTHER" id="PTHR34399:SF3">
    <property type="entry name" value="AVID PROTEIN-RELATED"/>
    <property type="match status" value="1"/>
</dbReference>
<evidence type="ECO:0000313" key="11">
    <source>
        <dbReference type="RefSeq" id="XP_034297750.1"/>
    </source>
</evidence>
<dbReference type="SUPFAM" id="SSF50876">
    <property type="entry name" value="Avidin/streptavidin"/>
    <property type="match status" value="1"/>
</dbReference>
<evidence type="ECO:0000256" key="3">
    <source>
        <dbReference type="ARBA" id="ARBA00022525"/>
    </source>
</evidence>
<proteinExistence type="inferred from homology"/>
<sequence length="155" mass="16710">MAIGTALLGLLAFLLGCSGTSAEPQNSERSAMRKCVLTGNWVSDQGSKMVISDSNNSGVFSGSYLTAMAATDNLIRPSPLQGVQHQVDQRAQPTFGFTVNWSFAESTAVFAGQCFLDEDGEEQLKTTWLLRVEVGSVAEDWGATRVGTDTFYRTK</sequence>
<protein>
    <submittedName>
        <fullName evidence="11">Avidin-like</fullName>
    </submittedName>
</protein>
<dbReference type="GO" id="GO:0009374">
    <property type="term" value="F:biotin binding"/>
    <property type="evidence" value="ECO:0007669"/>
    <property type="project" value="InterPro"/>
</dbReference>